<sequence length="99" mass="11365">MLDYQNKMNEQKIFLMVSRDQQKQLIRAIVKLDMLIHDLSAFYTLVQNQQELREELVTALTNIQHVLEVEQLVDRTVPLISSARELIGTSAASSVEPLL</sequence>
<comment type="caution">
    <text evidence="1">The sequence shown here is derived from an EMBL/GenBank/DDBJ whole genome shotgun (WGS) entry which is preliminary data.</text>
</comment>
<evidence type="ECO:0000313" key="2">
    <source>
        <dbReference type="Proteomes" id="UP000748531"/>
    </source>
</evidence>
<keyword evidence="2" id="KW-1185">Reference proteome</keyword>
<accession>A0A8J4X1K4</accession>
<dbReference type="OrthoDB" id="6245289at2759"/>
<protein>
    <submittedName>
        <fullName evidence="1">Uncharacterized protein</fullName>
    </submittedName>
</protein>
<proteinExistence type="predicted"/>
<name>A0A8J4X1K4_9TREM</name>
<organism evidence="1 2">
    <name type="scientific">Paragonimus heterotremus</name>
    <dbReference type="NCBI Taxonomy" id="100268"/>
    <lineage>
        <taxon>Eukaryota</taxon>
        <taxon>Metazoa</taxon>
        <taxon>Spiralia</taxon>
        <taxon>Lophotrochozoa</taxon>
        <taxon>Platyhelminthes</taxon>
        <taxon>Trematoda</taxon>
        <taxon>Digenea</taxon>
        <taxon>Plagiorchiida</taxon>
        <taxon>Troglotremata</taxon>
        <taxon>Troglotrematidae</taxon>
        <taxon>Paragonimus</taxon>
    </lineage>
</organism>
<dbReference type="Proteomes" id="UP000748531">
    <property type="component" value="Unassembled WGS sequence"/>
</dbReference>
<dbReference type="EMBL" id="LUCH01001203">
    <property type="protein sequence ID" value="KAF5403477.1"/>
    <property type="molecule type" value="Genomic_DNA"/>
</dbReference>
<reference evidence="1" key="1">
    <citation type="submission" date="2019-05" db="EMBL/GenBank/DDBJ databases">
        <title>Annotation for the trematode Paragonimus heterotremus.</title>
        <authorList>
            <person name="Choi Y.-J."/>
        </authorList>
    </citation>
    <scope>NUCLEOTIDE SEQUENCE</scope>
    <source>
        <strain evidence="1">LC</strain>
    </source>
</reference>
<gene>
    <name evidence="1" type="ORF">PHET_03179</name>
</gene>
<evidence type="ECO:0000313" key="1">
    <source>
        <dbReference type="EMBL" id="KAF5403477.1"/>
    </source>
</evidence>
<dbReference type="AlphaFoldDB" id="A0A8J4X1K4"/>